<keyword evidence="5" id="KW-0325">Glycoprotein</keyword>
<feature type="signal peptide" evidence="6">
    <location>
        <begin position="1"/>
        <end position="24"/>
    </location>
</feature>
<dbReference type="OrthoDB" id="1735038at2759"/>
<keyword evidence="3 6" id="KW-0732">Signal</keyword>
<keyword evidence="8" id="KW-1185">Reference proteome</keyword>
<reference evidence="7" key="1">
    <citation type="journal article" date="2020" name="Stud. Mycol.">
        <title>101 Dothideomycetes genomes: a test case for predicting lifestyles and emergence of pathogens.</title>
        <authorList>
            <person name="Haridas S."/>
            <person name="Albert R."/>
            <person name="Binder M."/>
            <person name="Bloem J."/>
            <person name="Labutti K."/>
            <person name="Salamov A."/>
            <person name="Andreopoulos B."/>
            <person name="Baker S."/>
            <person name="Barry K."/>
            <person name="Bills G."/>
            <person name="Bluhm B."/>
            <person name="Cannon C."/>
            <person name="Castanera R."/>
            <person name="Culley D."/>
            <person name="Daum C."/>
            <person name="Ezra D."/>
            <person name="Gonzalez J."/>
            <person name="Henrissat B."/>
            <person name="Kuo A."/>
            <person name="Liang C."/>
            <person name="Lipzen A."/>
            <person name="Lutzoni F."/>
            <person name="Magnuson J."/>
            <person name="Mondo S."/>
            <person name="Nolan M."/>
            <person name="Ohm R."/>
            <person name="Pangilinan J."/>
            <person name="Park H.-J."/>
            <person name="Ramirez L."/>
            <person name="Alfaro M."/>
            <person name="Sun H."/>
            <person name="Tritt A."/>
            <person name="Yoshinaga Y."/>
            <person name="Zwiers L.-H."/>
            <person name="Turgeon B."/>
            <person name="Goodwin S."/>
            <person name="Spatafora J."/>
            <person name="Crous P."/>
            <person name="Grigoriev I."/>
        </authorList>
    </citation>
    <scope>NUCLEOTIDE SEQUENCE</scope>
    <source>
        <strain evidence="7">CBS 279.74</strain>
    </source>
</reference>
<dbReference type="SUPFAM" id="SSF53474">
    <property type="entry name" value="alpha/beta-Hydrolases"/>
    <property type="match status" value="1"/>
</dbReference>
<protein>
    <submittedName>
        <fullName evidence="7">Serine-type peptidase-like protein</fullName>
    </submittedName>
</protein>
<dbReference type="EMBL" id="MU005769">
    <property type="protein sequence ID" value="KAF2710411.1"/>
    <property type="molecule type" value="Genomic_DNA"/>
</dbReference>
<gene>
    <name evidence="7" type="ORF">K504DRAFT_466820</name>
</gene>
<evidence type="ECO:0000313" key="8">
    <source>
        <dbReference type="Proteomes" id="UP000799428"/>
    </source>
</evidence>
<dbReference type="GO" id="GO:0006508">
    <property type="term" value="P:proteolysis"/>
    <property type="evidence" value="ECO:0007669"/>
    <property type="project" value="UniProtKB-KW"/>
</dbReference>
<evidence type="ECO:0000313" key="7">
    <source>
        <dbReference type="EMBL" id="KAF2710411.1"/>
    </source>
</evidence>
<dbReference type="AlphaFoldDB" id="A0A6G1KD94"/>
<evidence type="ECO:0000256" key="5">
    <source>
        <dbReference type="ARBA" id="ARBA00023180"/>
    </source>
</evidence>
<organism evidence="7 8">
    <name type="scientific">Pleomassaria siparia CBS 279.74</name>
    <dbReference type="NCBI Taxonomy" id="1314801"/>
    <lineage>
        <taxon>Eukaryota</taxon>
        <taxon>Fungi</taxon>
        <taxon>Dikarya</taxon>
        <taxon>Ascomycota</taxon>
        <taxon>Pezizomycotina</taxon>
        <taxon>Dothideomycetes</taxon>
        <taxon>Pleosporomycetidae</taxon>
        <taxon>Pleosporales</taxon>
        <taxon>Pleomassariaceae</taxon>
        <taxon>Pleomassaria</taxon>
    </lineage>
</organism>
<dbReference type="Pfam" id="PF05577">
    <property type="entry name" value="Peptidase_S28"/>
    <property type="match status" value="2"/>
</dbReference>
<evidence type="ECO:0000256" key="4">
    <source>
        <dbReference type="ARBA" id="ARBA00022801"/>
    </source>
</evidence>
<keyword evidence="4" id="KW-0378">Hydrolase</keyword>
<feature type="chain" id="PRO_5026091871" evidence="6">
    <location>
        <begin position="25"/>
        <end position="537"/>
    </location>
</feature>
<keyword evidence="2" id="KW-0645">Protease</keyword>
<name>A0A6G1KD94_9PLEO</name>
<dbReference type="GO" id="GO:0008239">
    <property type="term" value="F:dipeptidyl-peptidase activity"/>
    <property type="evidence" value="ECO:0007669"/>
    <property type="project" value="TreeGrafter"/>
</dbReference>
<proteinExistence type="inferred from homology"/>
<dbReference type="GO" id="GO:0070008">
    <property type="term" value="F:serine-type exopeptidase activity"/>
    <property type="evidence" value="ECO:0007669"/>
    <property type="project" value="InterPro"/>
</dbReference>
<evidence type="ECO:0000256" key="2">
    <source>
        <dbReference type="ARBA" id="ARBA00022670"/>
    </source>
</evidence>
<dbReference type="PANTHER" id="PTHR11010">
    <property type="entry name" value="PROTEASE S28 PRO-X CARBOXYPEPTIDASE-RELATED"/>
    <property type="match status" value="1"/>
</dbReference>
<dbReference type="InterPro" id="IPR029058">
    <property type="entry name" value="AB_hydrolase_fold"/>
</dbReference>
<comment type="similarity">
    <text evidence="1">Belongs to the peptidase S28 family.</text>
</comment>
<evidence type="ECO:0000256" key="1">
    <source>
        <dbReference type="ARBA" id="ARBA00011079"/>
    </source>
</evidence>
<evidence type="ECO:0000256" key="3">
    <source>
        <dbReference type="ARBA" id="ARBA00022729"/>
    </source>
</evidence>
<evidence type="ECO:0000256" key="6">
    <source>
        <dbReference type="SAM" id="SignalP"/>
    </source>
</evidence>
<dbReference type="InterPro" id="IPR008758">
    <property type="entry name" value="Peptidase_S28"/>
</dbReference>
<dbReference type="Gene3D" id="3.40.50.1820">
    <property type="entry name" value="alpha/beta hydrolase"/>
    <property type="match status" value="2"/>
</dbReference>
<accession>A0A6G1KD94</accession>
<sequence length="537" mass="59639">MRFSQSSVASVAIGLLALATGASAVLGQHMSAMRIGPIDDDTDLDGVAGFNGWGTFDQLLDHSNPNLGTFEQRYWYGTQYWNGTGSPIYLTTPGEQDATGFNVTYTTEKRLTGLMAKTTGGAVIILEHRYWGKSSPFDVLSEKNLQYLTLDNSLKDLIYFAKNFDPPFDKTGGSHPEKAPWIFTGGSYSGALAGWLESVEPGTYWAYYGTSAVLEAVRDMWTMFVPVIEATPKNCSSDQQAVIAHIDNTFTNGTAAEKSKLKKMFLLEDVEDADFGAALETGPWLWQGTQFYTESVQGYNEYYRFCDYIENVFPVTNSTVVPGSEGVGLEKALAGYAKWWTESIFPGFCESYGYAEFNGTYNTECLKALNPKNPLYTDLTVANYGQFRQWQWMLCNEPFGWWQTGAPAGQPSIVSRLVTAEYYEKTCGFYFPSLQLQGKSVAKVNQYTGGWSNNQTTRLMQTNGELDTWKEVTVISDFRPGGPLRSTPEMPVRIVKGGVHCSDLYGNNWAVNEGVKAIADAEVAQMAGWVEDFYKKK</sequence>
<dbReference type="Proteomes" id="UP000799428">
    <property type="component" value="Unassembled WGS sequence"/>
</dbReference>
<dbReference type="PANTHER" id="PTHR11010:SF23">
    <property type="entry name" value="SERINE PEPTIDASE"/>
    <property type="match status" value="1"/>
</dbReference>